<dbReference type="SMART" id="SM00156">
    <property type="entry name" value="PP2Ac"/>
    <property type="match status" value="1"/>
</dbReference>
<accession>A0A1J4JHG6</accession>
<keyword evidence="3 8" id="KW-0378">Hydrolase</keyword>
<evidence type="ECO:0000256" key="9">
    <source>
        <dbReference type="SAM" id="MobiDB-lite"/>
    </source>
</evidence>
<evidence type="ECO:0000256" key="5">
    <source>
        <dbReference type="ARBA" id="ARBA00023211"/>
    </source>
</evidence>
<organism evidence="11 12">
    <name type="scientific">Tritrichomonas foetus</name>
    <dbReference type="NCBI Taxonomy" id="1144522"/>
    <lineage>
        <taxon>Eukaryota</taxon>
        <taxon>Metamonada</taxon>
        <taxon>Parabasalia</taxon>
        <taxon>Tritrichomonadida</taxon>
        <taxon>Tritrichomonadidae</taxon>
        <taxon>Tritrichomonas</taxon>
    </lineage>
</organism>
<gene>
    <name evidence="11" type="ORF">TRFO_35027</name>
</gene>
<dbReference type="CDD" id="cd00144">
    <property type="entry name" value="MPP_PPP_family"/>
    <property type="match status" value="1"/>
</dbReference>
<dbReference type="InterPro" id="IPR029052">
    <property type="entry name" value="Metallo-depent_PP-like"/>
</dbReference>
<comment type="similarity">
    <text evidence="8">Belongs to the PPP phosphatase family.</text>
</comment>
<dbReference type="InterPro" id="IPR004843">
    <property type="entry name" value="Calcineurin-like_PHP"/>
</dbReference>
<dbReference type="GO" id="GO:0005737">
    <property type="term" value="C:cytoplasm"/>
    <property type="evidence" value="ECO:0007669"/>
    <property type="project" value="TreeGrafter"/>
</dbReference>
<evidence type="ECO:0000313" key="12">
    <source>
        <dbReference type="Proteomes" id="UP000179807"/>
    </source>
</evidence>
<comment type="catalytic activity">
    <reaction evidence="6">
        <text>O-phospho-L-seryl-[protein] + H2O = L-seryl-[protein] + phosphate</text>
        <dbReference type="Rhea" id="RHEA:20629"/>
        <dbReference type="Rhea" id="RHEA-COMP:9863"/>
        <dbReference type="Rhea" id="RHEA-COMP:11604"/>
        <dbReference type="ChEBI" id="CHEBI:15377"/>
        <dbReference type="ChEBI" id="CHEBI:29999"/>
        <dbReference type="ChEBI" id="CHEBI:43474"/>
        <dbReference type="ChEBI" id="CHEBI:83421"/>
        <dbReference type="EC" id="3.1.3.16"/>
    </reaction>
</comment>
<comment type="caution">
    <text evidence="11">The sequence shown here is derived from an EMBL/GenBank/DDBJ whole genome shotgun (WGS) entry which is preliminary data.</text>
</comment>
<feature type="domain" description="Serine/threonine specific protein phosphatases" evidence="10">
    <location>
        <begin position="138"/>
        <end position="143"/>
    </location>
</feature>
<dbReference type="VEuPathDB" id="TrichDB:TRFO_35027"/>
<dbReference type="PROSITE" id="PS00125">
    <property type="entry name" value="SER_THR_PHOSPHATASE"/>
    <property type="match status" value="1"/>
</dbReference>
<keyword evidence="4" id="KW-0904">Protein phosphatase</keyword>
<dbReference type="InterPro" id="IPR006186">
    <property type="entry name" value="Ser/Thr-sp_prot-phosphatase"/>
</dbReference>
<dbReference type="EC" id="3.1.3.16" evidence="8"/>
<evidence type="ECO:0000256" key="6">
    <source>
        <dbReference type="ARBA" id="ARBA00047761"/>
    </source>
</evidence>
<name>A0A1J4JHG6_9EUKA</name>
<dbReference type="SUPFAM" id="SSF56300">
    <property type="entry name" value="Metallo-dependent phosphatases"/>
    <property type="match status" value="2"/>
</dbReference>
<dbReference type="Gene3D" id="3.60.21.10">
    <property type="match status" value="2"/>
</dbReference>
<dbReference type="GO" id="GO:0046872">
    <property type="term" value="F:metal ion binding"/>
    <property type="evidence" value="ECO:0007669"/>
    <property type="project" value="UniProtKB-KW"/>
</dbReference>
<protein>
    <recommendedName>
        <fullName evidence="8">Serine/threonine-protein phosphatase</fullName>
        <ecNumber evidence="8">3.1.3.16</ecNumber>
    </recommendedName>
</protein>
<evidence type="ECO:0000256" key="1">
    <source>
        <dbReference type="ARBA" id="ARBA00001936"/>
    </source>
</evidence>
<feature type="region of interest" description="Disordered" evidence="9">
    <location>
        <begin position="229"/>
        <end position="344"/>
    </location>
</feature>
<dbReference type="RefSeq" id="XP_068351729.1">
    <property type="nucleotide sequence ID" value="XM_068510008.1"/>
</dbReference>
<evidence type="ECO:0000259" key="10">
    <source>
        <dbReference type="PROSITE" id="PS00125"/>
    </source>
</evidence>
<comment type="catalytic activity">
    <reaction evidence="7 8">
        <text>O-phospho-L-threonyl-[protein] + H2O = L-threonyl-[protein] + phosphate</text>
        <dbReference type="Rhea" id="RHEA:47004"/>
        <dbReference type="Rhea" id="RHEA-COMP:11060"/>
        <dbReference type="Rhea" id="RHEA-COMP:11605"/>
        <dbReference type="ChEBI" id="CHEBI:15377"/>
        <dbReference type="ChEBI" id="CHEBI:30013"/>
        <dbReference type="ChEBI" id="CHEBI:43474"/>
        <dbReference type="ChEBI" id="CHEBI:61977"/>
        <dbReference type="EC" id="3.1.3.16"/>
    </reaction>
</comment>
<reference evidence="11" key="1">
    <citation type="submission" date="2016-10" db="EMBL/GenBank/DDBJ databases">
        <authorList>
            <person name="Benchimol M."/>
            <person name="Almeida L.G."/>
            <person name="Vasconcelos A.T."/>
            <person name="Perreira-Neves A."/>
            <person name="Rosa I.A."/>
            <person name="Tasca T."/>
            <person name="Bogo M.R."/>
            <person name="de Souza W."/>
        </authorList>
    </citation>
    <scope>NUCLEOTIDE SEQUENCE [LARGE SCALE GENOMIC DNA]</scope>
    <source>
        <strain evidence="11">K</strain>
    </source>
</reference>
<keyword evidence="5" id="KW-0464">Manganese</keyword>
<dbReference type="PANTHER" id="PTHR11668:SF300">
    <property type="entry name" value="SERINE_THREONINE-PROTEIN PHOSPHATASE"/>
    <property type="match status" value="1"/>
</dbReference>
<keyword evidence="2" id="KW-0479">Metal-binding</keyword>
<dbReference type="GeneID" id="94844712"/>
<evidence type="ECO:0000313" key="11">
    <source>
        <dbReference type="EMBL" id="OHS98592.1"/>
    </source>
</evidence>
<keyword evidence="12" id="KW-1185">Reference proteome</keyword>
<feature type="compositionally biased region" description="Polar residues" evidence="9">
    <location>
        <begin position="318"/>
        <end position="333"/>
    </location>
</feature>
<comment type="cofactor">
    <cofactor evidence="1">
        <name>Mn(2+)</name>
        <dbReference type="ChEBI" id="CHEBI:29035"/>
    </cofactor>
</comment>
<dbReference type="PRINTS" id="PR00114">
    <property type="entry name" value="STPHPHTASE"/>
</dbReference>
<dbReference type="PANTHER" id="PTHR11668">
    <property type="entry name" value="SERINE/THREONINE PROTEIN PHOSPHATASE"/>
    <property type="match status" value="1"/>
</dbReference>
<dbReference type="EMBL" id="MLAK01001048">
    <property type="protein sequence ID" value="OHS98592.1"/>
    <property type="molecule type" value="Genomic_DNA"/>
</dbReference>
<evidence type="ECO:0000256" key="8">
    <source>
        <dbReference type="RuleBase" id="RU004273"/>
    </source>
</evidence>
<proteinExistence type="inferred from homology"/>
<evidence type="ECO:0000256" key="3">
    <source>
        <dbReference type="ARBA" id="ARBA00022801"/>
    </source>
</evidence>
<dbReference type="Pfam" id="PF00149">
    <property type="entry name" value="Metallophos"/>
    <property type="match status" value="1"/>
</dbReference>
<evidence type="ECO:0000256" key="7">
    <source>
        <dbReference type="ARBA" id="ARBA00048336"/>
    </source>
</evidence>
<dbReference type="AlphaFoldDB" id="A0A1J4JHG6"/>
<sequence>MYPFPKNYFAADIISSKFIKLVNNTDVDVSSIGKTVEMPSFHPSIISRLLHDIAASPACSNATQKPFITISKPVYVIGDLHGNIHDLIRIFRETGLPPAKNFSFLFLGDYVDKGSFSMEVVTFLLSLRYIYPDRVFLLRGNHEFPGPISQYTLRSDIEMQFCDVSLLDEFNYIFSWLPVAAMIDNEIFCVHGGISPKFQYVNELLSIHLPLPTWANPVVTDILWADPAEDEETSRRNAEIDNESFQDRVDRPGRSPAPRLGNAGGLNARTCGAPNHDNHNLDNIGKENQQNDNTTSDSISNTTSNSGNNHVNNSTDNPAINSVNPNNDDSCNFNPDGMRSENNKNTLLKRKFKSYGDIHIDDIDDADAVPQRKPYNGYDDEEAKGFRKSPRGQFFEYGESAVARFLEDNQIKIILRAHQMVDGGIRYHYHNRVVTIFSSSDYVNSDNIAGFLEITDDGTLIEHHFKPIEKITRQDCLFLEKPNICGPLNSSNFGPNYGYGYGRAGPHGPVASSSGVQPPYISQISMNNNDCLGKIIMQATANRRTSRPFANYNRKISPLLPTHDARRLSKMYSIAKPFHAPLASTMEHLPPVNTDIVKP</sequence>
<evidence type="ECO:0000256" key="2">
    <source>
        <dbReference type="ARBA" id="ARBA00022723"/>
    </source>
</evidence>
<dbReference type="Proteomes" id="UP000179807">
    <property type="component" value="Unassembled WGS sequence"/>
</dbReference>
<dbReference type="InterPro" id="IPR050341">
    <property type="entry name" value="PP1_catalytic_subunit"/>
</dbReference>
<dbReference type="GO" id="GO:0004722">
    <property type="term" value="F:protein serine/threonine phosphatase activity"/>
    <property type="evidence" value="ECO:0007669"/>
    <property type="project" value="UniProtKB-EC"/>
</dbReference>
<feature type="compositionally biased region" description="Basic and acidic residues" evidence="9">
    <location>
        <begin position="233"/>
        <end position="253"/>
    </location>
</feature>
<dbReference type="GO" id="GO:0005634">
    <property type="term" value="C:nucleus"/>
    <property type="evidence" value="ECO:0007669"/>
    <property type="project" value="TreeGrafter"/>
</dbReference>
<feature type="compositionally biased region" description="Low complexity" evidence="9">
    <location>
        <begin position="291"/>
        <end position="317"/>
    </location>
</feature>
<evidence type="ECO:0000256" key="4">
    <source>
        <dbReference type="ARBA" id="ARBA00022912"/>
    </source>
</evidence>